<gene>
    <name evidence="1" type="ORF">SAMN05421742_106101</name>
</gene>
<dbReference type="RefSeq" id="WP_092619426.1">
    <property type="nucleotide sequence ID" value="NZ_FNCV01000006.1"/>
</dbReference>
<accession>A0A1G8BRC1</accession>
<organism evidence="1 2">
    <name type="scientific">Roseospirillum parvum</name>
    <dbReference type="NCBI Taxonomy" id="83401"/>
    <lineage>
        <taxon>Bacteria</taxon>
        <taxon>Pseudomonadati</taxon>
        <taxon>Pseudomonadota</taxon>
        <taxon>Alphaproteobacteria</taxon>
        <taxon>Rhodospirillales</taxon>
        <taxon>Rhodospirillaceae</taxon>
        <taxon>Roseospirillum</taxon>
    </lineage>
</organism>
<dbReference type="PANTHER" id="PTHR20974:SF0">
    <property type="entry name" value="UPF0585 PROTEIN CG18661"/>
    <property type="match status" value="1"/>
</dbReference>
<proteinExistence type="predicted"/>
<dbReference type="InterPro" id="IPR010342">
    <property type="entry name" value="DUF938"/>
</dbReference>
<dbReference type="PANTHER" id="PTHR20974">
    <property type="entry name" value="UPF0585 PROTEIN CG18661"/>
    <property type="match status" value="1"/>
</dbReference>
<sequence>MNRQFAPASARNQEPILEVLRRVLPVRGTVLEVASGTGQHAAHFAAALPHLVWQPSDPDRVARDSIAAWAEQAGLPNLAPPLDLDTRQTPWPLARVDALVCINMLHIAPWGAAEALFAGAAQVLAPGAPFYLYGPYRIGGQHTSPGNAAFDDSLKQRDPGFGVRDLERVKHLAETSGFGFREITAMPANNYSVVFERLPSAGAVASENAAQPPGGADGQRSR</sequence>
<evidence type="ECO:0000313" key="1">
    <source>
        <dbReference type="EMBL" id="SDH35691.1"/>
    </source>
</evidence>
<dbReference type="EMBL" id="FNCV01000006">
    <property type="protein sequence ID" value="SDH35691.1"/>
    <property type="molecule type" value="Genomic_DNA"/>
</dbReference>
<dbReference type="STRING" id="83401.SAMN05421742_106101"/>
<protein>
    <recommendedName>
        <fullName evidence="3">SAM-dependent methyltransferase</fullName>
    </recommendedName>
</protein>
<evidence type="ECO:0000313" key="2">
    <source>
        <dbReference type="Proteomes" id="UP000217076"/>
    </source>
</evidence>
<dbReference type="OrthoDB" id="5525831at2"/>
<dbReference type="Proteomes" id="UP000217076">
    <property type="component" value="Unassembled WGS sequence"/>
</dbReference>
<dbReference type="AlphaFoldDB" id="A0A1G8BRC1"/>
<evidence type="ECO:0008006" key="3">
    <source>
        <dbReference type="Google" id="ProtNLM"/>
    </source>
</evidence>
<name>A0A1G8BRC1_9PROT</name>
<dbReference type="SUPFAM" id="SSF53335">
    <property type="entry name" value="S-adenosyl-L-methionine-dependent methyltransferases"/>
    <property type="match status" value="1"/>
</dbReference>
<reference evidence="2" key="1">
    <citation type="submission" date="2016-10" db="EMBL/GenBank/DDBJ databases">
        <authorList>
            <person name="Varghese N."/>
            <person name="Submissions S."/>
        </authorList>
    </citation>
    <scope>NUCLEOTIDE SEQUENCE [LARGE SCALE GENOMIC DNA]</scope>
    <source>
        <strain evidence="2">930I</strain>
    </source>
</reference>
<dbReference type="Pfam" id="PF06080">
    <property type="entry name" value="DUF938"/>
    <property type="match status" value="1"/>
</dbReference>
<keyword evidence="2" id="KW-1185">Reference proteome</keyword>
<dbReference type="Gene3D" id="3.40.50.150">
    <property type="entry name" value="Vaccinia Virus protein VP39"/>
    <property type="match status" value="1"/>
</dbReference>
<dbReference type="InterPro" id="IPR029063">
    <property type="entry name" value="SAM-dependent_MTases_sf"/>
</dbReference>